<comment type="caution">
    <text evidence="1">The sequence shown here is derived from an EMBL/GenBank/DDBJ whole genome shotgun (WGS) entry which is preliminary data.</text>
</comment>
<name>A0A6L3YVW5_9HYPH</name>
<reference evidence="1 2" key="1">
    <citation type="submission" date="2019-09" db="EMBL/GenBank/DDBJ databases">
        <title>Taxonomic organization of the family Brucellaceae based on a phylogenomic approach.</title>
        <authorList>
            <person name="Leclercq S."/>
            <person name="Cloeckaert A."/>
            <person name="Zygmunt M.S."/>
        </authorList>
    </citation>
    <scope>NUCLEOTIDE SEQUENCE [LARGE SCALE GENOMIC DNA]</scope>
    <source>
        <strain evidence="1 2">WS1830</strain>
    </source>
</reference>
<dbReference type="EMBL" id="WBVX01000002">
    <property type="protein sequence ID" value="KAB2689711.1"/>
    <property type="molecule type" value="Genomic_DNA"/>
</dbReference>
<accession>A0A6L3YVW5</accession>
<evidence type="ECO:0000313" key="2">
    <source>
        <dbReference type="Proteomes" id="UP000481643"/>
    </source>
</evidence>
<dbReference type="AlphaFoldDB" id="A0A6L3YVW5"/>
<protein>
    <submittedName>
        <fullName evidence="1">Uncharacterized protein</fullName>
    </submittedName>
</protein>
<organism evidence="1 2">
    <name type="scientific">Brucella tritici</name>
    <dbReference type="NCBI Taxonomy" id="94626"/>
    <lineage>
        <taxon>Bacteria</taxon>
        <taxon>Pseudomonadati</taxon>
        <taxon>Pseudomonadota</taxon>
        <taxon>Alphaproteobacteria</taxon>
        <taxon>Hyphomicrobiales</taxon>
        <taxon>Brucellaceae</taxon>
        <taxon>Brucella/Ochrobactrum group</taxon>
        <taxon>Brucella</taxon>
    </lineage>
</organism>
<dbReference type="RefSeq" id="WP_151651089.1">
    <property type="nucleotide sequence ID" value="NZ_WBVX01000002.1"/>
</dbReference>
<dbReference type="Proteomes" id="UP000481643">
    <property type="component" value="Unassembled WGS sequence"/>
</dbReference>
<sequence>MAAISPFARAAKQALNDAAGHRLKAIKLLIERVQSDEVLARSVAEVGIDTIMEERRGVQLGERQMDYDDDSRDGILFRFWIRAASYPGGFPAALMRALKDCHTPADYRRALTELAKDKGVNLPEPAQ</sequence>
<proteinExistence type="predicted"/>
<evidence type="ECO:0000313" key="1">
    <source>
        <dbReference type="EMBL" id="KAB2689711.1"/>
    </source>
</evidence>
<gene>
    <name evidence="1" type="ORF">F9L08_03360</name>
</gene>